<protein>
    <submittedName>
        <fullName evidence="2">Uncharacterized protein</fullName>
    </submittedName>
</protein>
<evidence type="ECO:0000313" key="3">
    <source>
        <dbReference type="Proteomes" id="UP000239485"/>
    </source>
</evidence>
<feature type="compositionally biased region" description="Low complexity" evidence="1">
    <location>
        <begin position="148"/>
        <end position="158"/>
    </location>
</feature>
<dbReference type="RefSeq" id="WP_158257180.1">
    <property type="nucleotide sequence ID" value="NZ_PTJD01000005.1"/>
</dbReference>
<sequence length="168" mass="16635">MAAGLATALGVPAGPVAAFESSGGRLSLWQSSTSGPGAGRGAAALGLPMAANGAPDFAALTAAGAKVTGALPGGYSEVTYIGDGGTTTVYAAVIERSDGSAPFLVRGADLRSAEGSSRAERQASLEAVTAYLRELPDTVEEARQRIWAGSPSASPGSARSTHTIDTRA</sequence>
<organism evidence="2 3">
    <name type="scientific">Kineococcus xinjiangensis</name>
    <dbReference type="NCBI Taxonomy" id="512762"/>
    <lineage>
        <taxon>Bacteria</taxon>
        <taxon>Bacillati</taxon>
        <taxon>Actinomycetota</taxon>
        <taxon>Actinomycetes</taxon>
        <taxon>Kineosporiales</taxon>
        <taxon>Kineosporiaceae</taxon>
        <taxon>Kineococcus</taxon>
    </lineage>
</organism>
<keyword evidence="3" id="KW-1185">Reference proteome</keyword>
<reference evidence="2 3" key="1">
    <citation type="submission" date="2018-02" db="EMBL/GenBank/DDBJ databases">
        <title>Genomic Encyclopedia of Archaeal and Bacterial Type Strains, Phase II (KMG-II): from individual species to whole genera.</title>
        <authorList>
            <person name="Goeker M."/>
        </authorList>
    </citation>
    <scope>NUCLEOTIDE SEQUENCE [LARGE SCALE GENOMIC DNA]</scope>
    <source>
        <strain evidence="2 3">DSM 22857</strain>
    </source>
</reference>
<dbReference type="AlphaFoldDB" id="A0A2S6IQ08"/>
<evidence type="ECO:0000256" key="1">
    <source>
        <dbReference type="SAM" id="MobiDB-lite"/>
    </source>
</evidence>
<dbReference type="EMBL" id="PTJD01000005">
    <property type="protein sequence ID" value="PPK96186.1"/>
    <property type="molecule type" value="Genomic_DNA"/>
</dbReference>
<evidence type="ECO:0000313" key="2">
    <source>
        <dbReference type="EMBL" id="PPK96186.1"/>
    </source>
</evidence>
<feature type="region of interest" description="Disordered" evidence="1">
    <location>
        <begin position="145"/>
        <end position="168"/>
    </location>
</feature>
<comment type="caution">
    <text evidence="2">The sequence shown here is derived from an EMBL/GenBank/DDBJ whole genome shotgun (WGS) entry which is preliminary data.</text>
</comment>
<dbReference type="Proteomes" id="UP000239485">
    <property type="component" value="Unassembled WGS sequence"/>
</dbReference>
<dbReference type="OrthoDB" id="9987576at2"/>
<proteinExistence type="predicted"/>
<gene>
    <name evidence="2" type="ORF">CLV92_105288</name>
</gene>
<accession>A0A2S6IQ08</accession>
<name>A0A2S6IQ08_9ACTN</name>